<evidence type="ECO:0000313" key="2">
    <source>
        <dbReference type="Proteomes" id="UP001596166"/>
    </source>
</evidence>
<comment type="caution">
    <text evidence="1">The sequence shown here is derived from an EMBL/GenBank/DDBJ whole genome shotgun (WGS) entry which is preliminary data.</text>
</comment>
<dbReference type="Proteomes" id="UP001596166">
    <property type="component" value="Unassembled WGS sequence"/>
</dbReference>
<organism evidence="1 2">
    <name type="scientific">Azospirillum himalayense</name>
    <dbReference type="NCBI Taxonomy" id="654847"/>
    <lineage>
        <taxon>Bacteria</taxon>
        <taxon>Pseudomonadati</taxon>
        <taxon>Pseudomonadota</taxon>
        <taxon>Alphaproteobacteria</taxon>
        <taxon>Rhodospirillales</taxon>
        <taxon>Azospirillaceae</taxon>
        <taxon>Azospirillum</taxon>
    </lineage>
</organism>
<proteinExistence type="predicted"/>
<reference evidence="2" key="1">
    <citation type="journal article" date="2019" name="Int. J. Syst. Evol. Microbiol.">
        <title>The Global Catalogue of Microorganisms (GCM) 10K type strain sequencing project: providing services to taxonomists for standard genome sequencing and annotation.</title>
        <authorList>
            <consortium name="The Broad Institute Genomics Platform"/>
            <consortium name="The Broad Institute Genome Sequencing Center for Infectious Disease"/>
            <person name="Wu L."/>
            <person name="Ma J."/>
        </authorList>
    </citation>
    <scope>NUCLEOTIDE SEQUENCE [LARGE SCALE GENOMIC DNA]</scope>
    <source>
        <strain evidence="2">CCUG 58760</strain>
    </source>
</reference>
<keyword evidence="2" id="KW-1185">Reference proteome</keyword>
<accession>A0ABW0GIG3</accession>
<gene>
    <name evidence="1" type="ORF">ACFPMG_33765</name>
</gene>
<protein>
    <submittedName>
        <fullName evidence="1">Uncharacterized protein</fullName>
    </submittedName>
</protein>
<evidence type="ECO:0000313" key="1">
    <source>
        <dbReference type="EMBL" id="MFC5359973.1"/>
    </source>
</evidence>
<name>A0ABW0GIG3_9PROT</name>
<dbReference type="EMBL" id="JBHSLC010000119">
    <property type="protein sequence ID" value="MFC5359973.1"/>
    <property type="molecule type" value="Genomic_DNA"/>
</dbReference>
<sequence>MDSYRKNVEPSPDAVALENVRMGNDSEEIDYAVRIMHIENSQAYLTARSKRMAARIAESNAKE</sequence>
<dbReference type="RefSeq" id="WP_377000350.1">
    <property type="nucleotide sequence ID" value="NZ_JBHSLC010000119.1"/>
</dbReference>